<keyword evidence="1" id="KW-0732">Signal</keyword>
<name>A0AAF3FDJ4_9BILA</name>
<evidence type="ECO:0000256" key="1">
    <source>
        <dbReference type="SAM" id="SignalP"/>
    </source>
</evidence>
<evidence type="ECO:0000313" key="2">
    <source>
        <dbReference type="Proteomes" id="UP000887575"/>
    </source>
</evidence>
<protein>
    <submittedName>
        <fullName evidence="3">Uncharacterized protein</fullName>
    </submittedName>
</protein>
<dbReference type="InterPro" id="IPR035291">
    <property type="entry name" value="DUF5354"/>
</dbReference>
<sequence>MVFSSKFSCPSLVLSLIFAIFWTATSALTCLESDDEGNFYPVYNSTWKYCVLLPQSGDKPAQAYGAQPDIESYLVADRAFAESLGPEYTVLTFCVFERYRMPSVHGVMINSEHLFRCYCNYDECNRHQHFSSYLKGLRKDNP</sequence>
<evidence type="ECO:0000313" key="3">
    <source>
        <dbReference type="WBParaSite" id="MBELARI_LOCUS4974"/>
    </source>
</evidence>
<dbReference type="WBParaSite" id="MBELARI_LOCUS4974">
    <property type="protein sequence ID" value="MBELARI_LOCUS4974"/>
    <property type="gene ID" value="MBELARI_LOCUS4974"/>
</dbReference>
<keyword evidence="2" id="KW-1185">Reference proteome</keyword>
<reference evidence="3" key="1">
    <citation type="submission" date="2024-02" db="UniProtKB">
        <authorList>
            <consortium name="WormBaseParasite"/>
        </authorList>
    </citation>
    <scope>IDENTIFICATION</scope>
</reference>
<dbReference type="Pfam" id="PF17305">
    <property type="entry name" value="DUF5354"/>
    <property type="match status" value="1"/>
</dbReference>
<feature type="signal peptide" evidence="1">
    <location>
        <begin position="1"/>
        <end position="27"/>
    </location>
</feature>
<dbReference type="AlphaFoldDB" id="A0AAF3FDJ4"/>
<dbReference type="Proteomes" id="UP000887575">
    <property type="component" value="Unassembled WGS sequence"/>
</dbReference>
<accession>A0AAF3FDJ4</accession>
<organism evidence="2 3">
    <name type="scientific">Mesorhabditis belari</name>
    <dbReference type="NCBI Taxonomy" id="2138241"/>
    <lineage>
        <taxon>Eukaryota</taxon>
        <taxon>Metazoa</taxon>
        <taxon>Ecdysozoa</taxon>
        <taxon>Nematoda</taxon>
        <taxon>Chromadorea</taxon>
        <taxon>Rhabditida</taxon>
        <taxon>Rhabditina</taxon>
        <taxon>Rhabditomorpha</taxon>
        <taxon>Rhabditoidea</taxon>
        <taxon>Rhabditidae</taxon>
        <taxon>Mesorhabditinae</taxon>
        <taxon>Mesorhabditis</taxon>
    </lineage>
</organism>
<proteinExistence type="predicted"/>
<feature type="chain" id="PRO_5042043428" evidence="1">
    <location>
        <begin position="28"/>
        <end position="142"/>
    </location>
</feature>